<name>A0ABD1EDD3_HYPHA</name>
<sequence length="103" mass="12354">MFCGILLNVCYVWHLRKNFRFEECLAITYLQMYARNDFCLCAKKVLFGVEHIKDIFNYISIKKKQPKQGLFQNLFNRLFQPKRDIIGCKSRKNFNSDGKNFEN</sequence>
<gene>
    <name evidence="1" type="ORF">ABEB36_010878</name>
</gene>
<dbReference type="AlphaFoldDB" id="A0ABD1EDD3"/>
<evidence type="ECO:0000313" key="2">
    <source>
        <dbReference type="Proteomes" id="UP001566132"/>
    </source>
</evidence>
<organism evidence="1 2">
    <name type="scientific">Hypothenemus hampei</name>
    <name type="common">Coffee berry borer</name>
    <dbReference type="NCBI Taxonomy" id="57062"/>
    <lineage>
        <taxon>Eukaryota</taxon>
        <taxon>Metazoa</taxon>
        <taxon>Ecdysozoa</taxon>
        <taxon>Arthropoda</taxon>
        <taxon>Hexapoda</taxon>
        <taxon>Insecta</taxon>
        <taxon>Pterygota</taxon>
        <taxon>Neoptera</taxon>
        <taxon>Endopterygota</taxon>
        <taxon>Coleoptera</taxon>
        <taxon>Polyphaga</taxon>
        <taxon>Cucujiformia</taxon>
        <taxon>Curculionidae</taxon>
        <taxon>Scolytinae</taxon>
        <taxon>Hypothenemus</taxon>
    </lineage>
</organism>
<evidence type="ECO:0000313" key="1">
    <source>
        <dbReference type="EMBL" id="KAL1492651.1"/>
    </source>
</evidence>
<proteinExistence type="predicted"/>
<dbReference type="Proteomes" id="UP001566132">
    <property type="component" value="Unassembled WGS sequence"/>
</dbReference>
<accession>A0ABD1EDD3</accession>
<comment type="caution">
    <text evidence="1">The sequence shown here is derived from an EMBL/GenBank/DDBJ whole genome shotgun (WGS) entry which is preliminary data.</text>
</comment>
<reference evidence="1 2" key="1">
    <citation type="submission" date="2024-05" db="EMBL/GenBank/DDBJ databases">
        <title>Genetic variation in Jamaican populations of the coffee berry borer (Hypothenemus hampei).</title>
        <authorList>
            <person name="Errbii M."/>
            <person name="Myrie A."/>
        </authorList>
    </citation>
    <scope>NUCLEOTIDE SEQUENCE [LARGE SCALE GENOMIC DNA]</scope>
    <source>
        <strain evidence="1">JA-Hopewell-2020-01-JO</strain>
        <tissue evidence="1">Whole body</tissue>
    </source>
</reference>
<dbReference type="EMBL" id="JBDJPC010000008">
    <property type="protein sequence ID" value="KAL1492651.1"/>
    <property type="molecule type" value="Genomic_DNA"/>
</dbReference>
<keyword evidence="2" id="KW-1185">Reference proteome</keyword>
<protein>
    <submittedName>
        <fullName evidence="1">Uncharacterized protein</fullName>
    </submittedName>
</protein>